<dbReference type="GO" id="GO:0048189">
    <property type="term" value="C:Lid2 complex"/>
    <property type="evidence" value="ECO:0007669"/>
    <property type="project" value="TreeGrafter"/>
</dbReference>
<protein>
    <submittedName>
        <fullName evidence="11">BAH-domain-containing protein</fullName>
    </submittedName>
</protein>
<sequence length="1207" mass="134066">MEAAPAVDVSTYGTRSRTRGAARPNYAEDADTEVDVSTVKTSTPVATPAAKTAIPVSKKKAARDSLMGPDATQAGASHAKEATTTAPTRKRKAASTTQSAAATPAPSVSSASVRKTAARHSSIMTFSNCNNCLNEKGELVADDGTRLGVNDNVYLVAEPPSEPYYICRIMQFLHSNAGDVESPVDWILVNWWYRPQDCQRFNSDTRMLYATMQSEECPLSTLRGKCTVKHRSEITSLEDYRRQNDCFYFSQFFDRFIRRSYECIPVDTIVNVQDAVKKALNDRYKYVVVETGRVKELTSAVKTCKSCTKYCASDESVDCAICHNSYHMNCVDPPLPRKPTRGFAWACAPCSRASDQQDGAKPWADSLSEEGHVSDEPVAENKVANAPGTSTEPAVETPMKQSEALKVNRWQMRYFGIHARPEDAFYDDSIYPRASSRIGPRHQANVPAWQGHPADPAKPSDTKKRTVKGGAGVKGNGKAAKDGQAGADTERGKGKRHKKSMGEIAEHLVRGEDYPNDDERSTSKLLFKMPDLGSSRADNEAFIDDYMNSTEGYAKRIGVPPFGANFLDKALELLKDSNYVKDAALEKLAKVDRRKDLHEPLLSKHELIKFEEGVAKFGSEHRLVRLHMRSSLPHADIVRFYYLWKKTPKGREIWGKFSGRKGSKHTADKGAAKRVQDELGDDQDDSAFDNDKAQKQRRGFVCKFCNALASPQWRRAPGISQGQTAMVDVNQATKEKEKREKRVIALCLSCANLWRKYAVQWEEPEDLLKKAVPGNKGLQRRKAEEIAIQHDLNAELTALPSIEHGHEPPKKKAKSGAADKIKSSTTAHGNAPLSPVMPTRPTWKQLPCAVCKVTGETVECCHCKLTVHKQCFGLSDLDELDNDWTCEQCQNDAHPEVSTDYSCCLCLTERTHIELVDLPKVSHKKKNEREREKERLEKELADGMRAEYCNKQSSMNRPEQPREPLKRTIGNNWVHVHCAVWTPEIRFSNAQKLELAEGFQFIPSSRFEVVCKLCKNKDHDGKTRENAGACVSCHQCHANFHVSCALEAGCQLGFDVTPVKNSRRDQIKTVTIGSESGTVTAAIWCKDHVIKSMVHPINELVDDTGRTAIQVFTENFKQADLTLTGTARKANLAQQMAKEKAQPASTAVPSLRRGSIANVVGTTARRGRAPSNADARPDEPVMAPPELTEHRCVQCDIDVSPRWHPAP</sequence>
<feature type="compositionally biased region" description="Basic and acidic residues" evidence="6">
    <location>
        <begin position="665"/>
        <end position="677"/>
    </location>
</feature>
<evidence type="ECO:0000313" key="11">
    <source>
        <dbReference type="EMBL" id="KAF2858771.1"/>
    </source>
</evidence>
<dbReference type="PROSITE" id="PS51805">
    <property type="entry name" value="EPHD"/>
    <property type="match status" value="1"/>
</dbReference>
<feature type="domain" description="BAH" evidence="8">
    <location>
        <begin position="145"/>
        <end position="264"/>
    </location>
</feature>
<dbReference type="InterPro" id="IPR013083">
    <property type="entry name" value="Znf_RING/FYVE/PHD"/>
</dbReference>
<evidence type="ECO:0000256" key="3">
    <source>
        <dbReference type="ARBA" id="ARBA00022833"/>
    </source>
</evidence>
<dbReference type="GO" id="GO:0004842">
    <property type="term" value="F:ubiquitin-protein transferase activity"/>
    <property type="evidence" value="ECO:0007669"/>
    <property type="project" value="TreeGrafter"/>
</dbReference>
<feature type="domain" description="ELM2" evidence="9">
    <location>
        <begin position="434"/>
        <end position="592"/>
    </location>
</feature>
<feature type="domain" description="PHD-type" evidence="7">
    <location>
        <begin position="301"/>
        <end position="353"/>
    </location>
</feature>
<dbReference type="InterPro" id="IPR034732">
    <property type="entry name" value="EPHD"/>
</dbReference>
<dbReference type="Proteomes" id="UP000799421">
    <property type="component" value="Unassembled WGS sequence"/>
</dbReference>
<feature type="region of interest" description="Disordered" evidence="6">
    <location>
        <begin position="1164"/>
        <end position="1183"/>
    </location>
</feature>
<dbReference type="SMART" id="SM00249">
    <property type="entry name" value="PHD"/>
    <property type="match status" value="3"/>
</dbReference>
<dbReference type="InterPro" id="IPR029617">
    <property type="entry name" value="Snt2"/>
</dbReference>
<dbReference type="InterPro" id="IPR043151">
    <property type="entry name" value="BAH_sf"/>
</dbReference>
<evidence type="ECO:0000256" key="1">
    <source>
        <dbReference type="ARBA" id="ARBA00022723"/>
    </source>
</evidence>
<dbReference type="OrthoDB" id="336088at2759"/>
<evidence type="ECO:0000259" key="7">
    <source>
        <dbReference type="PROSITE" id="PS50016"/>
    </source>
</evidence>
<dbReference type="InterPro" id="IPR000949">
    <property type="entry name" value="ELM2_dom"/>
</dbReference>
<proteinExistence type="predicted"/>
<feature type="domain" description="PHD-type" evidence="10">
    <location>
        <begin position="943"/>
        <end position="1089"/>
    </location>
</feature>
<dbReference type="GO" id="GO:0036205">
    <property type="term" value="P:histone catabolic process"/>
    <property type="evidence" value="ECO:0007669"/>
    <property type="project" value="TreeGrafter"/>
</dbReference>
<feature type="domain" description="PHD-type" evidence="7">
    <location>
        <begin position="845"/>
        <end position="892"/>
    </location>
</feature>
<evidence type="ECO:0000256" key="2">
    <source>
        <dbReference type="ARBA" id="ARBA00022771"/>
    </source>
</evidence>
<dbReference type="InterPro" id="IPR011011">
    <property type="entry name" value="Znf_FYVE_PHD"/>
</dbReference>
<dbReference type="SUPFAM" id="SSF57903">
    <property type="entry name" value="FYVE/PHD zinc finger"/>
    <property type="match status" value="2"/>
</dbReference>
<dbReference type="Gene3D" id="3.30.40.10">
    <property type="entry name" value="Zinc/RING finger domain, C3HC4 (zinc finger)"/>
    <property type="match status" value="2"/>
</dbReference>
<keyword evidence="3" id="KW-0862">Zinc</keyword>
<dbReference type="EMBL" id="MU006003">
    <property type="protein sequence ID" value="KAF2858771.1"/>
    <property type="molecule type" value="Genomic_DNA"/>
</dbReference>
<dbReference type="Pfam" id="PF01426">
    <property type="entry name" value="BAH"/>
    <property type="match status" value="1"/>
</dbReference>
<dbReference type="Gene3D" id="2.30.30.490">
    <property type="match status" value="1"/>
</dbReference>
<dbReference type="PROSITE" id="PS51038">
    <property type="entry name" value="BAH"/>
    <property type="match status" value="1"/>
</dbReference>
<keyword evidence="4" id="KW-0539">Nucleus</keyword>
<dbReference type="Pfam" id="PF13832">
    <property type="entry name" value="zf-HC5HC2H_2"/>
    <property type="match status" value="1"/>
</dbReference>
<dbReference type="CDD" id="cd15489">
    <property type="entry name" value="PHD_SF"/>
    <property type="match status" value="1"/>
</dbReference>
<reference evidence="11" key="1">
    <citation type="journal article" date="2020" name="Stud. Mycol.">
        <title>101 Dothideomycetes genomes: a test case for predicting lifestyles and emergence of pathogens.</title>
        <authorList>
            <person name="Haridas S."/>
            <person name="Albert R."/>
            <person name="Binder M."/>
            <person name="Bloem J."/>
            <person name="Labutti K."/>
            <person name="Salamov A."/>
            <person name="Andreopoulos B."/>
            <person name="Baker S."/>
            <person name="Barry K."/>
            <person name="Bills G."/>
            <person name="Bluhm B."/>
            <person name="Cannon C."/>
            <person name="Castanera R."/>
            <person name="Culley D."/>
            <person name="Daum C."/>
            <person name="Ezra D."/>
            <person name="Gonzalez J."/>
            <person name="Henrissat B."/>
            <person name="Kuo A."/>
            <person name="Liang C."/>
            <person name="Lipzen A."/>
            <person name="Lutzoni F."/>
            <person name="Magnuson J."/>
            <person name="Mondo S."/>
            <person name="Nolan M."/>
            <person name="Ohm R."/>
            <person name="Pangilinan J."/>
            <person name="Park H.-J."/>
            <person name="Ramirez L."/>
            <person name="Alfaro M."/>
            <person name="Sun H."/>
            <person name="Tritt A."/>
            <person name="Yoshinaga Y."/>
            <person name="Zwiers L.-H."/>
            <person name="Turgeon B."/>
            <person name="Goodwin S."/>
            <person name="Spatafora J."/>
            <person name="Crous P."/>
            <person name="Grigoriev I."/>
        </authorList>
    </citation>
    <scope>NUCLEOTIDE SEQUENCE</scope>
    <source>
        <strain evidence="11">CBS 480.64</strain>
    </source>
</reference>
<dbReference type="InterPro" id="IPR001025">
    <property type="entry name" value="BAH_dom"/>
</dbReference>
<evidence type="ECO:0000256" key="4">
    <source>
        <dbReference type="ARBA" id="ARBA00023242"/>
    </source>
</evidence>
<dbReference type="AlphaFoldDB" id="A0A6A7BU47"/>
<dbReference type="CDD" id="cd15497">
    <property type="entry name" value="PHD1_Snt2p_like"/>
    <property type="match status" value="1"/>
</dbReference>
<keyword evidence="12" id="KW-1185">Reference proteome</keyword>
<evidence type="ECO:0000256" key="6">
    <source>
        <dbReference type="SAM" id="MobiDB-lite"/>
    </source>
</evidence>
<feature type="compositionally biased region" description="Acidic residues" evidence="6">
    <location>
        <begin position="678"/>
        <end position="688"/>
    </location>
</feature>
<keyword evidence="1" id="KW-0479">Metal-binding</keyword>
<accession>A0A6A7BU47</accession>
<evidence type="ECO:0000259" key="9">
    <source>
        <dbReference type="PROSITE" id="PS51156"/>
    </source>
</evidence>
<feature type="non-terminal residue" evidence="11">
    <location>
        <position position="1207"/>
    </location>
</feature>
<dbReference type="Pfam" id="PF00628">
    <property type="entry name" value="PHD"/>
    <property type="match status" value="1"/>
</dbReference>
<evidence type="ECO:0000259" key="8">
    <source>
        <dbReference type="PROSITE" id="PS51038"/>
    </source>
</evidence>
<feature type="region of interest" description="Disordered" evidence="6">
    <location>
        <begin position="443"/>
        <end position="500"/>
    </location>
</feature>
<dbReference type="GO" id="GO:0008270">
    <property type="term" value="F:zinc ion binding"/>
    <property type="evidence" value="ECO:0007669"/>
    <property type="project" value="UniProtKB-KW"/>
</dbReference>
<dbReference type="PROSITE" id="PS50016">
    <property type="entry name" value="ZF_PHD_2"/>
    <property type="match status" value="2"/>
</dbReference>
<feature type="region of interest" description="Disordered" evidence="6">
    <location>
        <begin position="655"/>
        <end position="692"/>
    </location>
</feature>
<organism evidence="11 12">
    <name type="scientific">Piedraia hortae CBS 480.64</name>
    <dbReference type="NCBI Taxonomy" id="1314780"/>
    <lineage>
        <taxon>Eukaryota</taxon>
        <taxon>Fungi</taxon>
        <taxon>Dikarya</taxon>
        <taxon>Ascomycota</taxon>
        <taxon>Pezizomycotina</taxon>
        <taxon>Dothideomycetes</taxon>
        <taxon>Dothideomycetidae</taxon>
        <taxon>Capnodiales</taxon>
        <taxon>Piedraiaceae</taxon>
        <taxon>Piedraia</taxon>
    </lineage>
</organism>
<evidence type="ECO:0000259" key="10">
    <source>
        <dbReference type="PROSITE" id="PS51805"/>
    </source>
</evidence>
<dbReference type="PANTHER" id="PTHR47672">
    <property type="entry name" value="E3 UBIQUITIN-PROTEIN LIGASE SNT2"/>
    <property type="match status" value="1"/>
</dbReference>
<dbReference type="GO" id="GO:0003682">
    <property type="term" value="F:chromatin binding"/>
    <property type="evidence" value="ECO:0007669"/>
    <property type="project" value="InterPro"/>
</dbReference>
<dbReference type="SMART" id="SM00439">
    <property type="entry name" value="BAH"/>
    <property type="match status" value="1"/>
</dbReference>
<feature type="region of interest" description="Disordered" evidence="6">
    <location>
        <begin position="353"/>
        <end position="400"/>
    </location>
</feature>
<dbReference type="Gene3D" id="1.10.10.60">
    <property type="entry name" value="Homeodomain-like"/>
    <property type="match status" value="1"/>
</dbReference>
<feature type="compositionally biased region" description="Low complexity" evidence="6">
    <location>
        <begin position="476"/>
        <end position="487"/>
    </location>
</feature>
<feature type="region of interest" description="Disordered" evidence="6">
    <location>
        <begin position="800"/>
        <end position="838"/>
    </location>
</feature>
<keyword evidence="2 5" id="KW-0863">Zinc-finger</keyword>
<dbReference type="InterPro" id="IPR001965">
    <property type="entry name" value="Znf_PHD"/>
</dbReference>
<feature type="compositionally biased region" description="Low complexity" evidence="6">
    <location>
        <begin position="94"/>
        <end position="113"/>
    </location>
</feature>
<evidence type="ECO:0000313" key="12">
    <source>
        <dbReference type="Proteomes" id="UP000799421"/>
    </source>
</evidence>
<evidence type="ECO:0000256" key="5">
    <source>
        <dbReference type="PROSITE-ProRule" id="PRU00146"/>
    </source>
</evidence>
<gene>
    <name evidence="11" type="ORF">K470DRAFT_220508</name>
</gene>
<name>A0A6A7BU47_9PEZI</name>
<feature type="region of interest" description="Disordered" evidence="6">
    <location>
        <begin position="1"/>
        <end position="114"/>
    </location>
</feature>
<dbReference type="PANTHER" id="PTHR47672:SF1">
    <property type="entry name" value="E3 UBIQUITIN-PROTEIN LIGASE SNT2"/>
    <property type="match status" value="1"/>
</dbReference>
<dbReference type="PROSITE" id="PS51156">
    <property type="entry name" value="ELM2"/>
    <property type="match status" value="1"/>
</dbReference>
<dbReference type="InterPro" id="IPR019787">
    <property type="entry name" value="Znf_PHD-finger"/>
</dbReference>